<dbReference type="Proteomes" id="UP001057279">
    <property type="component" value="Linkage Group LG17"/>
</dbReference>
<accession>A0ACB9UGC1</accession>
<proteinExistence type="predicted"/>
<keyword evidence="2" id="KW-1185">Reference proteome</keyword>
<evidence type="ECO:0000313" key="1">
    <source>
        <dbReference type="EMBL" id="KAI4568739.1"/>
    </source>
</evidence>
<organism evidence="1 2">
    <name type="scientific">Ovis ammon polii x Ovis aries</name>
    <dbReference type="NCBI Taxonomy" id="2918886"/>
    <lineage>
        <taxon>Eukaryota</taxon>
        <taxon>Metazoa</taxon>
        <taxon>Chordata</taxon>
        <taxon>Craniata</taxon>
        <taxon>Vertebrata</taxon>
        <taxon>Euteleostomi</taxon>
        <taxon>Mammalia</taxon>
        <taxon>Eutheria</taxon>
        <taxon>Laurasiatheria</taxon>
        <taxon>Artiodactyla</taxon>
        <taxon>Ruminantia</taxon>
        <taxon>Pecora</taxon>
        <taxon>Bovidae</taxon>
        <taxon>Caprinae</taxon>
        <taxon>Ovis</taxon>
    </lineage>
</organism>
<evidence type="ECO:0000313" key="2">
    <source>
        <dbReference type="Proteomes" id="UP001057279"/>
    </source>
</evidence>
<sequence>MAPHNAVEKTPVLWGSERKAHPQAEGGQAAPITQGQRGGGQPRPEGKHTDNRASASDAPARASTHWAQKTNRAKKSLFFLVPLDRSEAARILQVTVRSPGPCISFQDYQSSGVEANAGEPAQVTREVREQTWDLQRKHQVQVLLTARGALVRSLVQEDHTGHGATKPVCLSYGSHRALEPVLHKRSHQKEKPAHRNWRKRMHSNEDPVQP</sequence>
<protein>
    <submittedName>
        <fullName evidence="1">Uncharacterized protein</fullName>
    </submittedName>
</protein>
<comment type="caution">
    <text evidence="1">The sequence shown here is derived from an EMBL/GenBank/DDBJ whole genome shotgun (WGS) entry which is preliminary data.</text>
</comment>
<gene>
    <name evidence="1" type="ORF">MJG53_014357</name>
</gene>
<reference evidence="1" key="1">
    <citation type="submission" date="2022-03" db="EMBL/GenBank/DDBJ databases">
        <title>Genomic analyses of argali, domestic sheep and their hybrids provide insights into chromosomal evolution, heterosis and genetic basis of agronomic traits.</title>
        <authorList>
            <person name="Li M."/>
        </authorList>
    </citation>
    <scope>NUCLEOTIDE SEQUENCE</scope>
    <source>
        <strain evidence="1">F1 hybrid</strain>
    </source>
</reference>
<dbReference type="EMBL" id="CM043042">
    <property type="protein sequence ID" value="KAI4568739.1"/>
    <property type="molecule type" value="Genomic_DNA"/>
</dbReference>
<name>A0ACB9UGC1_9CETA</name>